<comment type="caution">
    <text evidence="3">The sequence shown here is derived from an EMBL/GenBank/DDBJ whole genome shotgun (WGS) entry which is preliminary data.</text>
</comment>
<feature type="domain" description="AAA+ ATPase" evidence="2">
    <location>
        <begin position="35"/>
        <end position="156"/>
    </location>
</feature>
<dbReference type="AlphaFoldDB" id="A0A812ETM4"/>
<dbReference type="GO" id="GO:0005524">
    <property type="term" value="F:ATP binding"/>
    <property type="evidence" value="ECO:0007669"/>
    <property type="project" value="InterPro"/>
</dbReference>
<dbReference type="CDD" id="cd00009">
    <property type="entry name" value="AAA"/>
    <property type="match status" value="1"/>
</dbReference>
<evidence type="ECO:0000256" key="1">
    <source>
        <dbReference type="ARBA" id="ARBA00022705"/>
    </source>
</evidence>
<dbReference type="InterPro" id="IPR027417">
    <property type="entry name" value="P-loop_NTPase"/>
</dbReference>
<reference evidence="3" key="1">
    <citation type="submission" date="2021-02" db="EMBL/GenBank/DDBJ databases">
        <authorList>
            <person name="Han P."/>
        </authorList>
    </citation>
    <scope>NUCLEOTIDE SEQUENCE</scope>
    <source>
        <strain evidence="3">Candidatus Nitrosotenuis uzonensis 5A</strain>
    </source>
</reference>
<dbReference type="SUPFAM" id="SSF52540">
    <property type="entry name" value="P-loop containing nucleoside triphosphate hydrolases"/>
    <property type="match status" value="1"/>
</dbReference>
<dbReference type="SMART" id="SM00382">
    <property type="entry name" value="AAA"/>
    <property type="match status" value="1"/>
</dbReference>
<sequence>MMWSEKYRPQKISDMVGNEEARKSFVEWLAKWKKGTKPILLVGPPGIGKTTLAKVAAKEFGYDLVGLNASDVRNKANIKEILAPLLGNTSLLGRALIFVDEVDGIHGRADFGGAEALIDILKEPTVPIILAANSEQSDKMRSIKKATKTVHLKPLPPRLLALYLHKVLKEEGAKLSPGAMIKIITESRGDIRSLLNIAQANVSGFEPATEKSFEMLDVESAIGAFFKAKSREEAQAVLYSMRIDPREKISAFYSSIITSSLAAKEMARMLDVISRADVLYGRIMRTQEWRLLRYLDNILLDLYGQSIPVQYSQYNLPWPMLNRIRWDGKKIKEISGALAKQFHISRSTFATFFFQYVLFCIKNKKLELDLGSEYEETMQKEMELLR</sequence>
<dbReference type="PANTHER" id="PTHR23389:SF6">
    <property type="entry name" value="REPLICATION FACTOR C SUBUNIT 1"/>
    <property type="match status" value="1"/>
</dbReference>
<dbReference type="PANTHER" id="PTHR23389">
    <property type="entry name" value="CHROMOSOME TRANSMISSION FIDELITY FACTOR 18"/>
    <property type="match status" value="1"/>
</dbReference>
<organism evidence="3 4">
    <name type="scientific">Candidatus Nitrosotenuis uzonensis</name>
    <dbReference type="NCBI Taxonomy" id="1407055"/>
    <lineage>
        <taxon>Archaea</taxon>
        <taxon>Nitrososphaerota</taxon>
        <taxon>Candidatus Nitrosotenuis</taxon>
    </lineage>
</organism>
<dbReference type="InterPro" id="IPR003593">
    <property type="entry name" value="AAA+_ATPase"/>
</dbReference>
<protein>
    <submittedName>
        <fullName evidence="3">Putative ATPase family associated with various cellular activities (AAA)</fullName>
    </submittedName>
</protein>
<dbReference type="Gene3D" id="1.10.8.60">
    <property type="match status" value="1"/>
</dbReference>
<evidence type="ECO:0000313" key="4">
    <source>
        <dbReference type="Proteomes" id="UP000655759"/>
    </source>
</evidence>
<dbReference type="InterPro" id="IPR003959">
    <property type="entry name" value="ATPase_AAA_core"/>
</dbReference>
<dbReference type="EMBL" id="CAJNAQ010000002">
    <property type="protein sequence ID" value="CAE6486702.1"/>
    <property type="molecule type" value="Genomic_DNA"/>
</dbReference>
<accession>A0A812ETM4</accession>
<proteinExistence type="predicted"/>
<dbReference type="Proteomes" id="UP000655759">
    <property type="component" value="Unassembled WGS sequence"/>
</dbReference>
<dbReference type="GO" id="GO:0016887">
    <property type="term" value="F:ATP hydrolysis activity"/>
    <property type="evidence" value="ECO:0007669"/>
    <property type="project" value="InterPro"/>
</dbReference>
<dbReference type="Gene3D" id="3.40.50.300">
    <property type="entry name" value="P-loop containing nucleotide triphosphate hydrolases"/>
    <property type="match status" value="1"/>
</dbReference>
<keyword evidence="1" id="KW-0235">DNA replication</keyword>
<dbReference type="GO" id="GO:0006260">
    <property type="term" value="P:DNA replication"/>
    <property type="evidence" value="ECO:0007669"/>
    <property type="project" value="UniProtKB-KW"/>
</dbReference>
<evidence type="ECO:0000259" key="2">
    <source>
        <dbReference type="SMART" id="SM00382"/>
    </source>
</evidence>
<dbReference type="Pfam" id="PF00004">
    <property type="entry name" value="AAA"/>
    <property type="match status" value="1"/>
</dbReference>
<evidence type="ECO:0000313" key="3">
    <source>
        <dbReference type="EMBL" id="CAE6486702.1"/>
    </source>
</evidence>
<gene>
    <name evidence="3" type="ORF">NUZ5A_20182</name>
</gene>
<name>A0A812ETM4_9ARCH</name>